<dbReference type="InterPro" id="IPR051675">
    <property type="entry name" value="Endo/Exo/Phosphatase_dom_1"/>
</dbReference>
<gene>
    <name evidence="3" type="ORF">M983_2334</name>
</gene>
<proteinExistence type="predicted"/>
<evidence type="ECO:0000256" key="1">
    <source>
        <dbReference type="SAM" id="SignalP"/>
    </source>
</evidence>
<reference evidence="3 4" key="1">
    <citation type="submission" date="2016-04" db="EMBL/GenBank/DDBJ databases">
        <title>ATOL: Assembling a taxonomically balanced genome-scale reconstruction of the evolutionary history of the Enterobacteriaceae.</title>
        <authorList>
            <person name="Plunkett G.III."/>
            <person name="Neeno-Eckwall E.C."/>
            <person name="Glasner J.D."/>
            <person name="Perna N.T."/>
        </authorList>
    </citation>
    <scope>NUCLEOTIDE SEQUENCE [LARGE SCALE GENOMIC DNA]</scope>
    <source>
        <strain evidence="3 4">ATCC 19692</strain>
    </source>
</reference>
<dbReference type="STRING" id="1354337.M983_2334"/>
<dbReference type="PANTHER" id="PTHR21180">
    <property type="entry name" value="ENDONUCLEASE/EXONUCLEASE/PHOSPHATASE FAMILY DOMAIN-CONTAINING PROTEIN 1"/>
    <property type="match status" value="1"/>
</dbReference>
<dbReference type="Pfam" id="PF12836">
    <property type="entry name" value="HHH_3"/>
    <property type="match status" value="1"/>
</dbReference>
<dbReference type="SUPFAM" id="SSF47781">
    <property type="entry name" value="RuvA domain 2-like"/>
    <property type="match status" value="1"/>
</dbReference>
<evidence type="ECO:0000313" key="3">
    <source>
        <dbReference type="EMBL" id="OAT25585.1"/>
    </source>
</evidence>
<sequence>MDQKRVSKLMSLKFIAPIFLALGVSFSPISYADDIAPTTPMISIEKGEVKQGAETEIKANTEGKVDINTATLDELMALKGIGKAKAQAIIDYREKLGRFSSIEQLEKVFGIGVKLIDQNRDFIIIG</sequence>
<dbReference type="AlphaFoldDB" id="A0A198FLE2"/>
<dbReference type="GO" id="GO:0003677">
    <property type="term" value="F:DNA binding"/>
    <property type="evidence" value="ECO:0007669"/>
    <property type="project" value="UniProtKB-KW"/>
</dbReference>
<dbReference type="Gene3D" id="1.10.150.280">
    <property type="entry name" value="AF1531-like domain"/>
    <property type="match status" value="1"/>
</dbReference>
<feature type="signal peptide" evidence="1">
    <location>
        <begin position="1"/>
        <end position="32"/>
    </location>
</feature>
<keyword evidence="1" id="KW-0732">Signal</keyword>
<dbReference type="NCBIfam" id="TIGR00426">
    <property type="entry name" value="competence protein ComEA helix-hairpin-helix repeat region"/>
    <property type="match status" value="1"/>
</dbReference>
<dbReference type="RefSeq" id="WP_083954594.1">
    <property type="nucleotide sequence ID" value="NZ_LXEN01000110.1"/>
</dbReference>
<evidence type="ECO:0000259" key="2">
    <source>
        <dbReference type="SMART" id="SM00278"/>
    </source>
</evidence>
<feature type="domain" description="Helix-hairpin-helix DNA-binding motif class 1" evidence="2">
    <location>
        <begin position="103"/>
        <end position="122"/>
    </location>
</feature>
<organism evidence="3 4">
    <name type="scientific">Proteus myxofaciens ATCC 19692</name>
    <dbReference type="NCBI Taxonomy" id="1354337"/>
    <lineage>
        <taxon>Bacteria</taxon>
        <taxon>Pseudomonadati</taxon>
        <taxon>Pseudomonadota</taxon>
        <taxon>Gammaproteobacteria</taxon>
        <taxon>Enterobacterales</taxon>
        <taxon>Morganellaceae</taxon>
        <taxon>Proteus</taxon>
    </lineage>
</organism>
<keyword evidence="3" id="KW-0238">DNA-binding</keyword>
<dbReference type="SMART" id="SM00278">
    <property type="entry name" value="HhH1"/>
    <property type="match status" value="2"/>
</dbReference>
<dbReference type="InterPro" id="IPR010994">
    <property type="entry name" value="RuvA_2-like"/>
</dbReference>
<protein>
    <submittedName>
        <fullName evidence="3">ComEA family late competence DNA-binding receptor</fullName>
    </submittedName>
</protein>
<feature type="chain" id="PRO_5008278800" evidence="1">
    <location>
        <begin position="33"/>
        <end position="126"/>
    </location>
</feature>
<dbReference type="InterPro" id="IPR004509">
    <property type="entry name" value="Competence_ComEA_HhH"/>
</dbReference>
<dbReference type="EMBL" id="LXEN01000110">
    <property type="protein sequence ID" value="OAT25585.1"/>
    <property type="molecule type" value="Genomic_DNA"/>
</dbReference>
<keyword evidence="4" id="KW-1185">Reference proteome</keyword>
<dbReference type="PANTHER" id="PTHR21180:SF32">
    <property type="entry name" value="ENDONUCLEASE_EXONUCLEASE_PHOSPHATASE FAMILY DOMAIN-CONTAINING PROTEIN 1"/>
    <property type="match status" value="1"/>
</dbReference>
<keyword evidence="3" id="KW-0675">Receptor</keyword>
<accession>A0A198FLE2</accession>
<dbReference type="GO" id="GO:0015628">
    <property type="term" value="P:protein secretion by the type II secretion system"/>
    <property type="evidence" value="ECO:0007669"/>
    <property type="project" value="TreeGrafter"/>
</dbReference>
<dbReference type="OrthoDB" id="7510573at2"/>
<feature type="domain" description="Helix-hairpin-helix DNA-binding motif class 1" evidence="2">
    <location>
        <begin position="73"/>
        <end position="92"/>
    </location>
</feature>
<name>A0A198FLE2_9GAMM</name>
<dbReference type="GO" id="GO:0015627">
    <property type="term" value="C:type II protein secretion system complex"/>
    <property type="evidence" value="ECO:0007669"/>
    <property type="project" value="TreeGrafter"/>
</dbReference>
<evidence type="ECO:0000313" key="4">
    <source>
        <dbReference type="Proteomes" id="UP000094023"/>
    </source>
</evidence>
<comment type="caution">
    <text evidence="3">The sequence shown here is derived from an EMBL/GenBank/DDBJ whole genome shotgun (WGS) entry which is preliminary data.</text>
</comment>
<dbReference type="Proteomes" id="UP000094023">
    <property type="component" value="Unassembled WGS sequence"/>
</dbReference>
<dbReference type="InterPro" id="IPR003583">
    <property type="entry name" value="Hlx-hairpin-Hlx_DNA-bd_motif"/>
</dbReference>
<dbReference type="GO" id="GO:0006281">
    <property type="term" value="P:DNA repair"/>
    <property type="evidence" value="ECO:0007669"/>
    <property type="project" value="InterPro"/>
</dbReference>
<dbReference type="PATRIC" id="fig|1354337.4.peg.2397"/>